<dbReference type="Pfam" id="PF10474">
    <property type="entry name" value="Syndetin_C"/>
    <property type="match status" value="1"/>
</dbReference>
<feature type="compositionally biased region" description="Low complexity" evidence="5">
    <location>
        <begin position="992"/>
        <end position="1020"/>
    </location>
</feature>
<dbReference type="Pfam" id="PF10475">
    <property type="entry name" value="Vps54_N"/>
    <property type="match status" value="1"/>
</dbReference>
<feature type="compositionally biased region" description="Polar residues" evidence="5">
    <location>
        <begin position="1021"/>
        <end position="1045"/>
    </location>
</feature>
<feature type="domain" description="Vacuolar protein sorting-associated protein 54 N-terminal" evidence="7">
    <location>
        <begin position="49"/>
        <end position="329"/>
    </location>
</feature>
<dbReference type="GeneID" id="8859030"/>
<dbReference type="eggNOG" id="KOG2939">
    <property type="taxonomic scope" value="Eukaryota"/>
</dbReference>
<dbReference type="GO" id="GO:1990745">
    <property type="term" value="C:EARP complex"/>
    <property type="evidence" value="ECO:0007669"/>
    <property type="project" value="InterPro"/>
</dbReference>
<protein>
    <submittedName>
        <fullName evidence="8">Uncharacterized protein</fullName>
    </submittedName>
</protein>
<dbReference type="GO" id="GO:0005829">
    <property type="term" value="C:cytosol"/>
    <property type="evidence" value="ECO:0007669"/>
    <property type="project" value="GOC"/>
</dbReference>
<dbReference type="RefSeq" id="XP_002683118.1">
    <property type="nucleotide sequence ID" value="XM_002683072.1"/>
</dbReference>
<feature type="compositionally biased region" description="Low complexity" evidence="5">
    <location>
        <begin position="1062"/>
        <end position="1079"/>
    </location>
</feature>
<dbReference type="AlphaFoldDB" id="D2UXY6"/>
<dbReference type="PANTHER" id="PTHR13258">
    <property type="entry name" value="SYNDETIN"/>
    <property type="match status" value="1"/>
</dbReference>
<dbReference type="GO" id="GO:0000149">
    <property type="term" value="F:SNARE binding"/>
    <property type="evidence" value="ECO:0007669"/>
    <property type="project" value="TreeGrafter"/>
</dbReference>
<evidence type="ECO:0000256" key="1">
    <source>
        <dbReference type="ARBA" id="ARBA00022448"/>
    </source>
</evidence>
<dbReference type="InterPro" id="IPR040047">
    <property type="entry name" value="VPS50"/>
</dbReference>
<evidence type="ECO:0000313" key="8">
    <source>
        <dbReference type="EMBL" id="EFC50374.1"/>
    </source>
</evidence>
<dbReference type="OMA" id="MAKVKWD"/>
<feature type="region of interest" description="Disordered" evidence="5">
    <location>
        <begin position="932"/>
        <end position="954"/>
    </location>
</feature>
<keyword evidence="2" id="KW-0653">Protein transport</keyword>
<dbReference type="GO" id="GO:0032456">
    <property type="term" value="P:endocytic recycling"/>
    <property type="evidence" value="ECO:0007669"/>
    <property type="project" value="InterPro"/>
</dbReference>
<evidence type="ECO:0000313" key="9">
    <source>
        <dbReference type="Proteomes" id="UP000006671"/>
    </source>
</evidence>
<evidence type="ECO:0000259" key="7">
    <source>
        <dbReference type="Pfam" id="PF10475"/>
    </source>
</evidence>
<dbReference type="GO" id="GO:0015031">
    <property type="term" value="P:protein transport"/>
    <property type="evidence" value="ECO:0007669"/>
    <property type="project" value="UniProtKB-KW"/>
</dbReference>
<dbReference type="EMBL" id="GG738845">
    <property type="protein sequence ID" value="EFC50374.1"/>
    <property type="molecule type" value="Genomic_DNA"/>
</dbReference>
<dbReference type="PANTHER" id="PTHR13258:SF0">
    <property type="entry name" value="SYNDETIN"/>
    <property type="match status" value="1"/>
</dbReference>
<keyword evidence="9" id="KW-1185">Reference proteome</keyword>
<reference evidence="8 9" key="1">
    <citation type="journal article" date="2010" name="Cell">
        <title>The genome of Naegleria gruberi illuminates early eukaryotic versatility.</title>
        <authorList>
            <person name="Fritz-Laylin L.K."/>
            <person name="Prochnik S.E."/>
            <person name="Ginger M.L."/>
            <person name="Dacks J.B."/>
            <person name="Carpenter M.L."/>
            <person name="Field M.C."/>
            <person name="Kuo A."/>
            <person name="Paredez A."/>
            <person name="Chapman J."/>
            <person name="Pham J."/>
            <person name="Shu S."/>
            <person name="Neupane R."/>
            <person name="Cipriano M."/>
            <person name="Mancuso J."/>
            <person name="Tu H."/>
            <person name="Salamov A."/>
            <person name="Lindquist E."/>
            <person name="Shapiro H."/>
            <person name="Lucas S."/>
            <person name="Grigoriev I.V."/>
            <person name="Cande W.Z."/>
            <person name="Fulton C."/>
            <person name="Rokhsar D.S."/>
            <person name="Dawson S.C."/>
        </authorList>
    </citation>
    <scope>NUCLEOTIDE SEQUENCE [LARGE SCALE GENOMIC DNA]</scope>
    <source>
        <strain evidence="8 9">NEG-M</strain>
    </source>
</reference>
<dbReference type="InterPro" id="IPR019515">
    <property type="entry name" value="VPS54_N"/>
</dbReference>
<feature type="compositionally biased region" description="Basic and acidic residues" evidence="5">
    <location>
        <begin position="938"/>
        <end position="953"/>
    </location>
</feature>
<dbReference type="STRING" id="5762.D2UXY6"/>
<dbReference type="InterPro" id="IPR019514">
    <property type="entry name" value="Syndetin_C"/>
</dbReference>
<feature type="region of interest" description="Disordered" evidence="5">
    <location>
        <begin position="1"/>
        <end position="38"/>
    </location>
</feature>
<evidence type="ECO:0000259" key="6">
    <source>
        <dbReference type="Pfam" id="PF10474"/>
    </source>
</evidence>
<keyword evidence="3 4" id="KW-0175">Coiled coil</keyword>
<feature type="region of interest" description="Disordered" evidence="5">
    <location>
        <begin position="509"/>
        <end position="536"/>
    </location>
</feature>
<proteinExistence type="predicted"/>
<feature type="region of interest" description="Disordered" evidence="5">
    <location>
        <begin position="975"/>
        <end position="1079"/>
    </location>
</feature>
<feature type="compositionally biased region" description="Low complexity" evidence="5">
    <location>
        <begin position="16"/>
        <end position="35"/>
    </location>
</feature>
<dbReference type="InParanoid" id="D2UXY6"/>
<feature type="compositionally biased region" description="Polar residues" evidence="5">
    <location>
        <begin position="1"/>
        <end position="15"/>
    </location>
</feature>
<accession>D2UXY6</accession>
<sequence length="1079" mass="123513">MQRSASVRQPQSQAVNTSSPSSRGRSSSNISTSSSKYEDKLAAEEDILNSVSNIYFQDVQQDESGKGVDLVELILSQPTVDLTDEASILTELNKYEKVLGVVNNRLGKTVMNNYNSFVDGMTNVQEVGADLTMTSLMCRNGRKRIKKAQEDLNVEHYLQKIKEVVDSDKEMNQLLEDGNFPAAIKLMIDHRQSVLSMNQFCCIQQLDRNIKNVYQRMEAKMKEALLSLCASFDNLSYERILVASKELSLGEISSDITKNYTDAVDQLLKEVVLSFAMQNPKVQNIESLVKMDYQNLCKKIHFDHVLSSLFRSLSTVSDIMYNYYQMYAWHLQEKEHLKDYDFKVTKTNLDQFRKILWENIQKKISVFLESCDLSHFKIDKFLQVFHSVNMLCQLGEEFSQSNCFRLQRAINAKSNSYFTHYHKDILENIKTMVENENWQQLDSVIFNMNDIPEFRSKSNNALDNLGNVYEEYSKKVRQFLKSNDRDSNPFKVAFDKGSFLMTLGNDQEEEKVDDYSSSSSSSSEEEDEEYVNKKKQKKKKKKDLEVYTNVSLTMLKRMGVYIQAMEVLQPICLDVFSSFTTLFKFYLYIVHALFANISPNTVSSTVINLDEDFNYPENDTRVSESLQKTFKNIREELNKCAKDNNNGEPFFKIPKVSQMINIRQPPLFGLYERSIAAESLTFLYNAVEKIIEKRMEELIPKNKRSNASQFLKSMKSATEEVKDCIYGRTVKYLLFDFPYMEKYPDKIANCKYHIQVMGDQCNKFVFELRDDIKKFFSIKLQTIDDRLPENSINCLWDLAVKYVIDVLVEGFSRVKKCNNEGRVLMQLDLQTFTTELQRMVPSSLIEKNKGSVPHVAIARSYIQAYYEQNESDLLEWVKKNVHHFTVKQMAAIATLNFGANLKKNELKQLTSQVEQLATSLKMQKEHIHLMENSTDENTSQHETHATSAVKEESGFSSMIRSGSFASTKELLSSLTRSGSSTTIAKDSQPRISTESNNSSTTISSSTTANNLSTPATSNTSRTSIDSQSRPSFESPHKQSITSATTDKMKNLFQGGMSYLKRAPTATNSNPTPTTNNTNK</sequence>
<keyword evidence="1" id="KW-0813">Transport</keyword>
<dbReference type="KEGG" id="ngr:NAEGRDRAFT_77728"/>
<organism evidence="9">
    <name type="scientific">Naegleria gruberi</name>
    <name type="common">Amoeba</name>
    <dbReference type="NCBI Taxonomy" id="5762"/>
    <lineage>
        <taxon>Eukaryota</taxon>
        <taxon>Discoba</taxon>
        <taxon>Heterolobosea</taxon>
        <taxon>Tetramitia</taxon>
        <taxon>Eutetramitia</taxon>
        <taxon>Vahlkampfiidae</taxon>
        <taxon>Naegleria</taxon>
    </lineage>
</organism>
<evidence type="ECO:0000256" key="5">
    <source>
        <dbReference type="SAM" id="MobiDB-lite"/>
    </source>
</evidence>
<name>D2UXY6_NAEGR</name>
<gene>
    <name evidence="8" type="ORF">NAEGRDRAFT_77728</name>
</gene>
<dbReference type="GO" id="GO:0042147">
    <property type="term" value="P:retrograde transport, endosome to Golgi"/>
    <property type="evidence" value="ECO:0007669"/>
    <property type="project" value="InterPro"/>
</dbReference>
<evidence type="ECO:0000256" key="3">
    <source>
        <dbReference type="ARBA" id="ARBA00023054"/>
    </source>
</evidence>
<evidence type="ECO:0000256" key="2">
    <source>
        <dbReference type="ARBA" id="ARBA00022927"/>
    </source>
</evidence>
<dbReference type="VEuPathDB" id="AmoebaDB:NAEGRDRAFT_77728"/>
<feature type="coiled-coil region" evidence="4">
    <location>
        <begin position="899"/>
        <end position="926"/>
    </location>
</feature>
<feature type="domain" description="Syndetin C-terminal" evidence="6">
    <location>
        <begin position="667"/>
        <end position="914"/>
    </location>
</feature>
<evidence type="ECO:0000256" key="4">
    <source>
        <dbReference type="SAM" id="Coils"/>
    </source>
</evidence>
<dbReference type="Proteomes" id="UP000006671">
    <property type="component" value="Unassembled WGS sequence"/>
</dbReference>
<dbReference type="OrthoDB" id="10263345at2759"/>